<sequence>LIEHTANEKISISADTGLVEVNKGINSEGDLNKDDAIESIISCLKTTSDESLIEHTANDTISISADTGLVEVNKGINSEGDLNKDEAIERIISYLKATSDESLIEHTANEKISISADTGLVEVNKG</sequence>
<organism evidence="1">
    <name type="scientific">Clastoptera arizonana</name>
    <name type="common">Arizona spittle bug</name>
    <dbReference type="NCBI Taxonomy" id="38151"/>
    <lineage>
        <taxon>Eukaryota</taxon>
        <taxon>Metazoa</taxon>
        <taxon>Ecdysozoa</taxon>
        <taxon>Arthropoda</taxon>
        <taxon>Hexapoda</taxon>
        <taxon>Insecta</taxon>
        <taxon>Pterygota</taxon>
        <taxon>Neoptera</taxon>
        <taxon>Paraneoptera</taxon>
        <taxon>Hemiptera</taxon>
        <taxon>Auchenorrhyncha</taxon>
        <taxon>Cercopoidea</taxon>
        <taxon>Clastopteridae</taxon>
        <taxon>Clastoptera</taxon>
    </lineage>
</organism>
<evidence type="ECO:0000313" key="1">
    <source>
        <dbReference type="EMBL" id="JAS14901.1"/>
    </source>
</evidence>
<proteinExistence type="predicted"/>
<gene>
    <name evidence="1" type="ORF">g.6174</name>
</gene>
<accession>A0A1B6CNK9</accession>
<dbReference type="EMBL" id="GEDC01022397">
    <property type="protein sequence ID" value="JAS14901.1"/>
    <property type="molecule type" value="Transcribed_RNA"/>
</dbReference>
<feature type="non-terminal residue" evidence="1">
    <location>
        <position position="126"/>
    </location>
</feature>
<reference evidence="1" key="1">
    <citation type="submission" date="2015-12" db="EMBL/GenBank/DDBJ databases">
        <title>De novo transcriptome assembly of four potential Pierce s Disease insect vectors from Arizona vineyards.</title>
        <authorList>
            <person name="Tassone E.E."/>
        </authorList>
    </citation>
    <scope>NUCLEOTIDE SEQUENCE</scope>
</reference>
<feature type="non-terminal residue" evidence="1">
    <location>
        <position position="1"/>
    </location>
</feature>
<protein>
    <submittedName>
        <fullName evidence="1">Uncharacterized protein</fullName>
    </submittedName>
</protein>
<dbReference type="AlphaFoldDB" id="A0A1B6CNK9"/>
<name>A0A1B6CNK9_9HEMI</name>